<feature type="transmembrane region" description="Helical" evidence="6">
    <location>
        <begin position="205"/>
        <end position="225"/>
    </location>
</feature>
<gene>
    <name evidence="8" type="ORF">V6N11_014740</name>
</gene>
<proteinExistence type="inferred from homology"/>
<dbReference type="Proteomes" id="UP001396334">
    <property type="component" value="Unassembled WGS sequence"/>
</dbReference>
<feature type="transmembrane region" description="Helical" evidence="6">
    <location>
        <begin position="237"/>
        <end position="258"/>
    </location>
</feature>
<comment type="subcellular location">
    <subcellularLocation>
        <location evidence="1 6">Membrane</location>
        <topology evidence="1 6">Multi-pass membrane protein</topology>
    </subcellularLocation>
</comment>
<protein>
    <recommendedName>
        <fullName evidence="6">WAT1-related protein</fullName>
    </recommendedName>
</protein>
<organism evidence="8 9">
    <name type="scientific">Hibiscus sabdariffa</name>
    <name type="common">roselle</name>
    <dbReference type="NCBI Taxonomy" id="183260"/>
    <lineage>
        <taxon>Eukaryota</taxon>
        <taxon>Viridiplantae</taxon>
        <taxon>Streptophyta</taxon>
        <taxon>Embryophyta</taxon>
        <taxon>Tracheophyta</taxon>
        <taxon>Spermatophyta</taxon>
        <taxon>Magnoliopsida</taxon>
        <taxon>eudicotyledons</taxon>
        <taxon>Gunneridae</taxon>
        <taxon>Pentapetalae</taxon>
        <taxon>rosids</taxon>
        <taxon>malvids</taxon>
        <taxon>Malvales</taxon>
        <taxon>Malvaceae</taxon>
        <taxon>Malvoideae</taxon>
        <taxon>Hibiscus</taxon>
    </lineage>
</organism>
<feature type="transmembrane region" description="Helical" evidence="6">
    <location>
        <begin position="88"/>
        <end position="110"/>
    </location>
</feature>
<comment type="similarity">
    <text evidence="2 6">Belongs to the drug/metabolite transporter (DMT) superfamily. Plant drug/metabolite exporter (P-DME) (TC 2.A.7.4) family.</text>
</comment>
<dbReference type="SUPFAM" id="SSF103481">
    <property type="entry name" value="Multidrug resistance efflux transporter EmrE"/>
    <property type="match status" value="2"/>
</dbReference>
<evidence type="ECO:0000256" key="3">
    <source>
        <dbReference type="ARBA" id="ARBA00022692"/>
    </source>
</evidence>
<comment type="caution">
    <text evidence="8">The sequence shown here is derived from an EMBL/GenBank/DDBJ whole genome shotgun (WGS) entry which is preliminary data.</text>
</comment>
<feature type="transmembrane region" description="Helical" evidence="6">
    <location>
        <begin position="22"/>
        <end position="42"/>
    </location>
</feature>
<feature type="domain" description="EamA" evidence="7">
    <location>
        <begin position="53"/>
        <end position="166"/>
    </location>
</feature>
<keyword evidence="5 6" id="KW-0472">Membrane</keyword>
<evidence type="ECO:0000256" key="1">
    <source>
        <dbReference type="ARBA" id="ARBA00004141"/>
    </source>
</evidence>
<feature type="transmembrane region" description="Helical" evidence="6">
    <location>
        <begin position="150"/>
        <end position="168"/>
    </location>
</feature>
<dbReference type="InterPro" id="IPR030184">
    <property type="entry name" value="WAT1-related"/>
</dbReference>
<accession>A0ABR2TQA1</accession>
<evidence type="ECO:0000256" key="4">
    <source>
        <dbReference type="ARBA" id="ARBA00022989"/>
    </source>
</evidence>
<dbReference type="EMBL" id="JBBPBN010000004">
    <property type="protein sequence ID" value="KAK9039542.1"/>
    <property type="molecule type" value="Genomic_DNA"/>
</dbReference>
<feature type="transmembrane region" description="Helical" evidence="6">
    <location>
        <begin position="116"/>
        <end position="138"/>
    </location>
</feature>
<feature type="transmembrane region" description="Helical" evidence="6">
    <location>
        <begin position="326"/>
        <end position="345"/>
    </location>
</feature>
<dbReference type="InterPro" id="IPR037185">
    <property type="entry name" value="EmrE-like"/>
</dbReference>
<evidence type="ECO:0000259" key="7">
    <source>
        <dbReference type="Pfam" id="PF00892"/>
    </source>
</evidence>
<feature type="transmembrane region" description="Helical" evidence="6">
    <location>
        <begin position="54"/>
        <end position="76"/>
    </location>
</feature>
<feature type="transmembrane region" description="Helical" evidence="6">
    <location>
        <begin position="264"/>
        <end position="281"/>
    </location>
</feature>
<reference evidence="8 9" key="1">
    <citation type="journal article" date="2024" name="G3 (Bethesda)">
        <title>Genome assembly of Hibiscus sabdariffa L. provides insights into metabolisms of medicinal natural products.</title>
        <authorList>
            <person name="Kim T."/>
        </authorList>
    </citation>
    <scope>NUCLEOTIDE SEQUENCE [LARGE SCALE GENOMIC DNA]</scope>
    <source>
        <strain evidence="8">TK-2024</strain>
        <tissue evidence="8">Old leaves</tissue>
    </source>
</reference>
<keyword evidence="3 6" id="KW-0812">Transmembrane</keyword>
<dbReference type="Pfam" id="PF00892">
    <property type="entry name" value="EamA"/>
    <property type="match status" value="2"/>
</dbReference>
<evidence type="ECO:0000313" key="8">
    <source>
        <dbReference type="EMBL" id="KAK9039542.1"/>
    </source>
</evidence>
<sequence>MENGVLGRAEGEMARRNGFKELVLPSMAMVGVECTTVIGNILVKAASFKGKTYFVFTAYSYILSTFVFLLLASLFKRKATLPPLKFPLFSRIFIFELIMFSGQLCFYKGLQLGSPTVASANSNLIPAFTFILAVIFRLEKVAFTSSTTQAKIIGTITSIFGAFVVIFYKGPKIISSLTSTSLSSSSLSSASLHRPVVFMSSESNWIIGGLLQVVTFLLISFGFIIQSQIMKIYPEEITVTFFGKLFGTIISLPVCFLVEPNLSSWRLGSSLAVVAVLYSGLVEKTLYSVIHIWGIHLKGPVFVASFKPTSIVIAVVMSAIFLGEAIFLGSVIGTLILSTGLYCVLWGKAKEEQEMADASTINGRAPLLQKQLS</sequence>
<evidence type="ECO:0000313" key="9">
    <source>
        <dbReference type="Proteomes" id="UP001396334"/>
    </source>
</evidence>
<dbReference type="PANTHER" id="PTHR31218">
    <property type="entry name" value="WAT1-RELATED PROTEIN"/>
    <property type="match status" value="1"/>
</dbReference>
<feature type="transmembrane region" description="Helical" evidence="6">
    <location>
        <begin position="301"/>
        <end position="320"/>
    </location>
</feature>
<dbReference type="InterPro" id="IPR000620">
    <property type="entry name" value="EamA_dom"/>
</dbReference>
<evidence type="ECO:0000256" key="5">
    <source>
        <dbReference type="ARBA" id="ARBA00023136"/>
    </source>
</evidence>
<keyword evidence="4 6" id="KW-1133">Transmembrane helix</keyword>
<feature type="domain" description="EamA" evidence="7">
    <location>
        <begin position="208"/>
        <end position="345"/>
    </location>
</feature>
<evidence type="ECO:0000256" key="2">
    <source>
        <dbReference type="ARBA" id="ARBA00007635"/>
    </source>
</evidence>
<evidence type="ECO:0000256" key="6">
    <source>
        <dbReference type="RuleBase" id="RU363077"/>
    </source>
</evidence>
<name>A0ABR2TQA1_9ROSI</name>
<keyword evidence="9" id="KW-1185">Reference proteome</keyword>